<dbReference type="Proteomes" id="UP001430953">
    <property type="component" value="Unassembled WGS sequence"/>
</dbReference>
<keyword evidence="2" id="KW-1185">Reference proteome</keyword>
<accession>A0AAW2FIS9</accession>
<evidence type="ECO:0000313" key="2">
    <source>
        <dbReference type="Proteomes" id="UP001430953"/>
    </source>
</evidence>
<sequence length="95" mass="10843">MASISRVSCEWSSPPTDIYTSASRRNLFIAHSSARSARDQPQLSSATRIARICGADVPPESRNRRRQAPPFNSYTLLERIISSGRYRRDVRRVFM</sequence>
<organism evidence="1 2">
    <name type="scientific">Cardiocondyla obscurior</name>
    <dbReference type="NCBI Taxonomy" id="286306"/>
    <lineage>
        <taxon>Eukaryota</taxon>
        <taxon>Metazoa</taxon>
        <taxon>Ecdysozoa</taxon>
        <taxon>Arthropoda</taxon>
        <taxon>Hexapoda</taxon>
        <taxon>Insecta</taxon>
        <taxon>Pterygota</taxon>
        <taxon>Neoptera</taxon>
        <taxon>Endopterygota</taxon>
        <taxon>Hymenoptera</taxon>
        <taxon>Apocrita</taxon>
        <taxon>Aculeata</taxon>
        <taxon>Formicoidea</taxon>
        <taxon>Formicidae</taxon>
        <taxon>Myrmicinae</taxon>
        <taxon>Cardiocondyla</taxon>
    </lineage>
</organism>
<protein>
    <submittedName>
        <fullName evidence="1">Uncharacterized protein</fullName>
    </submittedName>
</protein>
<comment type="caution">
    <text evidence="1">The sequence shown here is derived from an EMBL/GenBank/DDBJ whole genome shotgun (WGS) entry which is preliminary data.</text>
</comment>
<evidence type="ECO:0000313" key="1">
    <source>
        <dbReference type="EMBL" id="KAL0114286.1"/>
    </source>
</evidence>
<reference evidence="1 2" key="1">
    <citation type="submission" date="2023-03" db="EMBL/GenBank/DDBJ databases">
        <title>High recombination rates correlate with genetic variation in Cardiocondyla obscurior ants.</title>
        <authorList>
            <person name="Errbii M."/>
        </authorList>
    </citation>
    <scope>NUCLEOTIDE SEQUENCE [LARGE SCALE GENOMIC DNA]</scope>
    <source>
        <strain evidence="1">Alpha-2009</strain>
        <tissue evidence="1">Whole body</tissue>
    </source>
</reference>
<dbReference type="EMBL" id="JADYXP020000011">
    <property type="protein sequence ID" value="KAL0114286.1"/>
    <property type="molecule type" value="Genomic_DNA"/>
</dbReference>
<name>A0AAW2FIS9_9HYME</name>
<dbReference type="AlphaFoldDB" id="A0AAW2FIS9"/>
<proteinExistence type="predicted"/>
<gene>
    <name evidence="1" type="ORF">PUN28_011517</name>
</gene>